<dbReference type="Gene3D" id="1.10.260.40">
    <property type="entry name" value="lambda repressor-like DNA-binding domains"/>
    <property type="match status" value="1"/>
</dbReference>
<evidence type="ECO:0000313" key="5">
    <source>
        <dbReference type="Proteomes" id="UP000004525"/>
    </source>
</evidence>
<keyword evidence="2" id="KW-1133">Transmembrane helix</keyword>
<feature type="transmembrane region" description="Helical" evidence="2">
    <location>
        <begin position="191"/>
        <end position="217"/>
    </location>
</feature>
<dbReference type="Pfam" id="PF01381">
    <property type="entry name" value="HTH_3"/>
    <property type="match status" value="1"/>
</dbReference>
<feature type="transmembrane region" description="Helical" evidence="2">
    <location>
        <begin position="152"/>
        <end position="171"/>
    </location>
</feature>
<dbReference type="HOGENOM" id="CLU_066192_2_2_9"/>
<evidence type="ECO:0000256" key="1">
    <source>
        <dbReference type="ARBA" id="ARBA00023125"/>
    </source>
</evidence>
<dbReference type="InterPro" id="IPR010982">
    <property type="entry name" value="Lambda_DNA-bd_dom_sf"/>
</dbReference>
<dbReference type="SUPFAM" id="SSF47413">
    <property type="entry name" value="lambda repressor-like DNA-binding domains"/>
    <property type="match status" value="1"/>
</dbReference>
<keyword evidence="2" id="KW-0812">Transmembrane</keyword>
<dbReference type="EMBL" id="ACIZ01000091">
    <property type="protein sequence ID" value="EEN79777.1"/>
    <property type="molecule type" value="Genomic_DNA"/>
</dbReference>
<dbReference type="GO" id="GO:0003677">
    <property type="term" value="F:DNA binding"/>
    <property type="evidence" value="ECO:0007669"/>
    <property type="project" value="UniProtKB-KW"/>
</dbReference>
<name>C2JYU4_LACRM</name>
<dbReference type="SMART" id="SM00530">
    <property type="entry name" value="HTH_XRE"/>
    <property type="match status" value="1"/>
</dbReference>
<evidence type="ECO:0000313" key="4">
    <source>
        <dbReference type="EMBL" id="EEN79777.1"/>
    </source>
</evidence>
<keyword evidence="1 4" id="KW-0238">DNA-binding</keyword>
<proteinExistence type="predicted"/>
<keyword evidence="5" id="KW-1185">Reference proteome</keyword>
<keyword evidence="2" id="KW-0472">Membrane</keyword>
<dbReference type="PANTHER" id="PTHR46558:SF15">
    <property type="entry name" value="HELIX-TURN-HELIX DOMAIN PROTEIN"/>
    <property type="match status" value="1"/>
</dbReference>
<gene>
    <name evidence="4" type="ORF">HMPREF0539_2079</name>
</gene>
<dbReference type="PANTHER" id="PTHR46558">
    <property type="entry name" value="TRACRIPTIONAL REGULATORY PROTEIN-RELATED-RELATED"/>
    <property type="match status" value="1"/>
</dbReference>
<protein>
    <submittedName>
        <fullName evidence="4">DNA-binding helix-turn-helix protein</fullName>
    </submittedName>
</protein>
<dbReference type="AlphaFoldDB" id="C2JYU4"/>
<feature type="transmembrane region" description="Helical" evidence="2">
    <location>
        <begin position="120"/>
        <end position="140"/>
    </location>
</feature>
<evidence type="ECO:0000256" key="2">
    <source>
        <dbReference type="SAM" id="Phobius"/>
    </source>
</evidence>
<sequence length="223" mass="25189">MRTGGEEKMQFSDKLKQARQQHHLTQMQVGTQLHVSAKTISSWENGRSFPDISTLVSISDLYQISLDQLLREDQDIVQHYETISKQAQRYQKYFQITYFLNILLILAIWAVQITSSNSKTIGWLFLALLINLVVMATHYPDYHTWIKGTAHRLLLILLAVGLSTVLLVLSFDGAASLNTARAASNRSVVSLIGFYIGLLIKPLTEAFSIIFAIFGFAELKEQP</sequence>
<accession>C2JYU4</accession>
<feature type="transmembrane region" description="Helical" evidence="2">
    <location>
        <begin position="93"/>
        <end position="114"/>
    </location>
</feature>
<comment type="caution">
    <text evidence="4">The sequence shown here is derived from an EMBL/GenBank/DDBJ whole genome shotgun (WGS) entry which is preliminary data.</text>
</comment>
<feature type="domain" description="HTH cro/C1-type" evidence="3">
    <location>
        <begin position="15"/>
        <end position="69"/>
    </location>
</feature>
<dbReference type="PROSITE" id="PS50943">
    <property type="entry name" value="HTH_CROC1"/>
    <property type="match status" value="1"/>
</dbReference>
<reference evidence="4" key="1">
    <citation type="submission" date="2009-01" db="EMBL/GenBank/DDBJ databases">
        <authorList>
            <person name="Qin X."/>
            <person name="Bachman B."/>
            <person name="Battles P."/>
            <person name="Bell A."/>
            <person name="Bess C."/>
            <person name="Bickham C."/>
            <person name="Chaboub L."/>
            <person name="Chen D."/>
            <person name="Coyle M."/>
            <person name="Deiros D.R."/>
            <person name="Dinh H."/>
            <person name="Forbes L."/>
            <person name="Fowler G."/>
            <person name="Francisco L."/>
            <person name="Fu Q."/>
            <person name="Gubbala S."/>
            <person name="Hale W."/>
            <person name="Han Y."/>
            <person name="Hemphill L."/>
            <person name="Highlander S.K."/>
            <person name="Hirani K."/>
            <person name="Hogues M."/>
            <person name="Jackson L."/>
            <person name="Jakkamsetti A."/>
            <person name="Javaid M."/>
            <person name="Jiang H."/>
            <person name="Korchina V."/>
            <person name="Kovar C."/>
            <person name="Lara F."/>
            <person name="Lee S."/>
            <person name="Mata R."/>
            <person name="Mathew T."/>
            <person name="Moen C."/>
            <person name="Morales K."/>
            <person name="Munidasa M."/>
            <person name="Nazareth L."/>
            <person name="Ngo R."/>
            <person name="Nguyen L."/>
            <person name="Okwuonu G."/>
            <person name="Ongeri F."/>
            <person name="Patil S."/>
            <person name="Petrosino J."/>
            <person name="Pham C."/>
            <person name="Pham P."/>
            <person name="Pu L.-L."/>
            <person name="Puazo M."/>
            <person name="Raj R."/>
            <person name="Reid J."/>
            <person name="Rouhana J."/>
            <person name="Saada N."/>
            <person name="Shang Y."/>
            <person name="Simmons D."/>
            <person name="Thornton R."/>
            <person name="Warren J."/>
            <person name="Weissenberger G."/>
            <person name="Zhang J."/>
            <person name="Zhang L."/>
            <person name="Zhou C."/>
            <person name="Zhu D."/>
            <person name="Muzny D."/>
            <person name="Worley K."/>
            <person name="Gibbs R."/>
        </authorList>
    </citation>
    <scope>NUCLEOTIDE SEQUENCE [LARGE SCALE GENOMIC DNA]</scope>
    <source>
        <strain evidence="4">LMS2-1</strain>
    </source>
</reference>
<dbReference type="CDD" id="cd00093">
    <property type="entry name" value="HTH_XRE"/>
    <property type="match status" value="1"/>
</dbReference>
<organism evidence="4 5">
    <name type="scientific">Lacticaseibacillus rhamnosus (strain LMS2-1)</name>
    <dbReference type="NCBI Taxonomy" id="525361"/>
    <lineage>
        <taxon>Bacteria</taxon>
        <taxon>Bacillati</taxon>
        <taxon>Bacillota</taxon>
        <taxon>Bacilli</taxon>
        <taxon>Lactobacillales</taxon>
        <taxon>Lactobacillaceae</taxon>
        <taxon>Lacticaseibacillus</taxon>
    </lineage>
</organism>
<evidence type="ECO:0000259" key="3">
    <source>
        <dbReference type="PROSITE" id="PS50943"/>
    </source>
</evidence>
<dbReference type="Proteomes" id="UP000004525">
    <property type="component" value="Unassembled WGS sequence"/>
</dbReference>
<dbReference type="InterPro" id="IPR001387">
    <property type="entry name" value="Cro/C1-type_HTH"/>
</dbReference>